<protein>
    <submittedName>
        <fullName evidence="2">Small subunit of replication factor C</fullName>
    </submittedName>
</protein>
<keyword evidence="1" id="KW-0235">DNA replication</keyword>
<dbReference type="HOGENOM" id="CLU_042324_5_0_1"/>
<name>A0A0B2UJX9_9MICR</name>
<dbReference type="InterPro" id="IPR050238">
    <property type="entry name" value="DNA_Rep/Repair_Clamp_Loader"/>
</dbReference>
<keyword evidence="3" id="KW-1185">Reference proteome</keyword>
<dbReference type="PANTHER" id="PTHR11669">
    <property type="entry name" value="REPLICATION FACTOR C / DNA POLYMERASE III GAMMA-TAU SUBUNIT"/>
    <property type="match status" value="1"/>
</dbReference>
<accession>A0A0B2UJX9</accession>
<dbReference type="Pfam" id="PF22534">
    <property type="entry name" value="RFC_C"/>
    <property type="match status" value="1"/>
</dbReference>
<dbReference type="GO" id="GO:0031389">
    <property type="term" value="C:Rad17 RFC-like complex"/>
    <property type="evidence" value="ECO:0007669"/>
    <property type="project" value="EnsemblFungi"/>
</dbReference>
<dbReference type="SUPFAM" id="SSF52540">
    <property type="entry name" value="P-loop containing nucleoside triphosphate hydrolases"/>
    <property type="match status" value="1"/>
</dbReference>
<dbReference type="Gene3D" id="1.20.272.10">
    <property type="match status" value="1"/>
</dbReference>
<dbReference type="InterPro" id="IPR008921">
    <property type="entry name" value="DNA_pol3_clamp-load_cplx_C"/>
</dbReference>
<dbReference type="GeneID" id="26261723"/>
<dbReference type="GO" id="GO:0007062">
    <property type="term" value="P:sister chromatid cohesion"/>
    <property type="evidence" value="ECO:0007669"/>
    <property type="project" value="EnsemblFungi"/>
</dbReference>
<dbReference type="FunCoup" id="A0A0B2UJX9">
    <property type="interactions" value="217"/>
</dbReference>
<organism evidence="2 3">
    <name type="scientific">Ordospora colligata OC4</name>
    <dbReference type="NCBI Taxonomy" id="1354746"/>
    <lineage>
        <taxon>Eukaryota</taxon>
        <taxon>Fungi</taxon>
        <taxon>Fungi incertae sedis</taxon>
        <taxon>Microsporidia</taxon>
        <taxon>Ordosporidae</taxon>
        <taxon>Ordospora</taxon>
    </lineage>
</organism>
<dbReference type="GO" id="GO:0003689">
    <property type="term" value="F:DNA clamp loader activity"/>
    <property type="evidence" value="ECO:0007669"/>
    <property type="project" value="EnsemblFungi"/>
</dbReference>
<dbReference type="InterPro" id="IPR027417">
    <property type="entry name" value="P-loop_NTPase"/>
</dbReference>
<reference evidence="2 3" key="1">
    <citation type="journal article" date="2014" name="MBio">
        <title>The Ordospora colligata genome; evolution of extreme reduction in microsporidia and host-to-parasite horizontal gene transfer.</title>
        <authorList>
            <person name="Pombert J.-F."/>
            <person name="Haag K.L."/>
            <person name="Beidas S."/>
            <person name="Ebert D."/>
            <person name="Keeling P.J."/>
        </authorList>
    </citation>
    <scope>NUCLEOTIDE SEQUENCE [LARGE SCALE GENOMIC DNA]</scope>
    <source>
        <strain evidence="2 3">OC4</strain>
    </source>
</reference>
<sequence>MIWIERYRPTRFEDMDGRKQIVNALKGYTIENMPHIIMHGQSGSGKKTALMCLISHLYGEAPEMRPRTIEVTSGSKKLEVAYTDSDGYMEICPAKYGHHDKAIIQGVIKEMGQTKPILSMFGGATKKTAIKLVAIMSAEQLSVEAQAALRRTIEMYSGCLRIVLVCEELSRLIEPIRSRCFFLRIPGFSNTEMVDVMNKVLEKENYSVPVQTLTEISEECVGNMRRALCVLELFCFNMADGDGKRVKTQDKCMKLEWELIISSITLIIKSKQTSDGFIEIRKLLYTLLNSCISSRTILLELFRQLSTGVDSKMLLLLCRSALMYEERMKKGTKGIYHLEGFVASSMCVFAGGA</sequence>
<dbReference type="VEuPathDB" id="MicrosporidiaDB:M896_050700"/>
<dbReference type="GO" id="GO:0005663">
    <property type="term" value="C:DNA replication factor C complex"/>
    <property type="evidence" value="ECO:0007669"/>
    <property type="project" value="EnsemblFungi"/>
</dbReference>
<evidence type="ECO:0000313" key="3">
    <source>
        <dbReference type="Proteomes" id="UP000031056"/>
    </source>
</evidence>
<dbReference type="Gene3D" id="1.10.8.60">
    <property type="match status" value="1"/>
</dbReference>
<dbReference type="GO" id="GO:0003677">
    <property type="term" value="F:DNA binding"/>
    <property type="evidence" value="ECO:0007669"/>
    <property type="project" value="InterPro"/>
</dbReference>
<dbReference type="InParanoid" id="A0A0B2UJX9"/>
<dbReference type="Pfam" id="PF21960">
    <property type="entry name" value="RCF1-5-like_lid"/>
    <property type="match status" value="1"/>
</dbReference>
<dbReference type="SUPFAM" id="SSF48019">
    <property type="entry name" value="post-AAA+ oligomerization domain-like"/>
    <property type="match status" value="1"/>
</dbReference>
<dbReference type="GO" id="GO:0031390">
    <property type="term" value="C:Ctf18 RFC-like complex"/>
    <property type="evidence" value="ECO:0007669"/>
    <property type="project" value="EnsemblFungi"/>
</dbReference>
<proteinExistence type="predicted"/>
<dbReference type="GO" id="GO:0031391">
    <property type="term" value="C:Elg1 RFC-like complex"/>
    <property type="evidence" value="ECO:0007669"/>
    <property type="project" value="EnsemblFungi"/>
</dbReference>
<dbReference type="Proteomes" id="UP000031056">
    <property type="component" value="Unassembled WGS sequence"/>
</dbReference>
<dbReference type="Gene3D" id="3.40.50.300">
    <property type="entry name" value="P-loop containing nucleotide triphosphate hydrolases"/>
    <property type="match status" value="1"/>
</dbReference>
<evidence type="ECO:0000256" key="1">
    <source>
        <dbReference type="ARBA" id="ARBA00022705"/>
    </source>
</evidence>
<dbReference type="PANTHER" id="PTHR11669:SF1">
    <property type="entry name" value="REPLICATION FACTOR C SUBUNIT 3"/>
    <property type="match status" value="1"/>
</dbReference>
<dbReference type="RefSeq" id="XP_014563705.1">
    <property type="nucleotide sequence ID" value="XM_014708219.1"/>
</dbReference>
<gene>
    <name evidence="2" type="ORF">M896_050700</name>
</gene>
<evidence type="ECO:0000313" key="2">
    <source>
        <dbReference type="EMBL" id="KHN69663.1"/>
    </source>
</evidence>
<dbReference type="AlphaFoldDB" id="A0A0B2UJX9"/>
<comment type="caution">
    <text evidence="2">The sequence shown here is derived from an EMBL/GenBank/DDBJ whole genome shotgun (WGS) entry which is preliminary data.</text>
</comment>
<dbReference type="GO" id="GO:0006281">
    <property type="term" value="P:DNA repair"/>
    <property type="evidence" value="ECO:0007669"/>
    <property type="project" value="TreeGrafter"/>
</dbReference>
<dbReference type="STRING" id="1354746.A0A0B2UJX9"/>
<dbReference type="GO" id="GO:0006272">
    <property type="term" value="P:leading strand elongation"/>
    <property type="evidence" value="ECO:0007669"/>
    <property type="project" value="EnsemblFungi"/>
</dbReference>
<dbReference type="EMBL" id="JOKQ01000005">
    <property type="protein sequence ID" value="KHN69663.1"/>
    <property type="molecule type" value="Genomic_DNA"/>
</dbReference>
<dbReference type="OrthoDB" id="761538at2759"/>